<evidence type="ECO:0000313" key="3">
    <source>
        <dbReference type="Proteomes" id="UP001222770"/>
    </source>
</evidence>
<proteinExistence type="predicted"/>
<organism evidence="2 3">
    <name type="scientific">Novosphingobium cyanobacteriorum</name>
    <dbReference type="NCBI Taxonomy" id="3024215"/>
    <lineage>
        <taxon>Bacteria</taxon>
        <taxon>Pseudomonadati</taxon>
        <taxon>Pseudomonadota</taxon>
        <taxon>Alphaproteobacteria</taxon>
        <taxon>Sphingomonadales</taxon>
        <taxon>Sphingomonadaceae</taxon>
        <taxon>Novosphingobium</taxon>
    </lineage>
</organism>
<keyword evidence="3" id="KW-1185">Reference proteome</keyword>
<evidence type="ECO:0000313" key="2">
    <source>
        <dbReference type="EMBL" id="MDF8332058.1"/>
    </source>
</evidence>
<comment type="caution">
    <text evidence="2">The sequence shown here is derived from an EMBL/GenBank/DDBJ whole genome shotgun (WGS) entry which is preliminary data.</text>
</comment>
<sequence length="129" mass="14335">MSETVAAPPPRWAAITWALLILALIGLLAFAADYSNRKAARELRHLLFANSALPANGLAHCMADRFPLTRRWSAVNGNEKHIRGWNSARGVMIDIFDYPRGRRLEISTPGGRPLRDQEAEALRTCLSGR</sequence>
<gene>
    <name evidence="2" type="ORF">POM99_02485</name>
</gene>
<keyword evidence="1" id="KW-1133">Transmembrane helix</keyword>
<name>A0ABT6CFF5_9SPHN</name>
<dbReference type="EMBL" id="JAROCY010000002">
    <property type="protein sequence ID" value="MDF8332058.1"/>
    <property type="molecule type" value="Genomic_DNA"/>
</dbReference>
<reference evidence="2 3" key="1">
    <citation type="submission" date="2023-03" db="EMBL/GenBank/DDBJ databases">
        <title>Novosphingobium cyanobacteriorum sp. nov., isolated from a eutrophic reservoir during the Microcystis bloom period.</title>
        <authorList>
            <person name="Kang M."/>
            <person name="Le V."/>
            <person name="Ko S.-R."/>
            <person name="Lee S.-A."/>
            <person name="Ahn C.-Y."/>
        </authorList>
    </citation>
    <scope>NUCLEOTIDE SEQUENCE [LARGE SCALE GENOMIC DNA]</scope>
    <source>
        <strain evidence="2 3">HBC54</strain>
    </source>
</reference>
<keyword evidence="1" id="KW-0472">Membrane</keyword>
<keyword evidence="1" id="KW-0812">Transmembrane</keyword>
<protein>
    <submittedName>
        <fullName evidence="2">Uncharacterized protein</fullName>
    </submittedName>
</protein>
<accession>A0ABT6CFF5</accession>
<evidence type="ECO:0000256" key="1">
    <source>
        <dbReference type="SAM" id="Phobius"/>
    </source>
</evidence>
<dbReference type="RefSeq" id="WP_277275222.1">
    <property type="nucleotide sequence ID" value="NZ_JAROCY010000002.1"/>
</dbReference>
<feature type="transmembrane region" description="Helical" evidence="1">
    <location>
        <begin position="12"/>
        <end position="34"/>
    </location>
</feature>
<dbReference type="Proteomes" id="UP001222770">
    <property type="component" value="Unassembled WGS sequence"/>
</dbReference>